<gene>
    <name evidence="2" type="ORF">ADUPG1_006182</name>
</gene>
<feature type="signal peptide" evidence="1">
    <location>
        <begin position="1"/>
        <end position="22"/>
    </location>
</feature>
<keyword evidence="1" id="KW-0732">Signal</keyword>
<evidence type="ECO:0008006" key="4">
    <source>
        <dbReference type="Google" id="ProtNLM"/>
    </source>
</evidence>
<protein>
    <recommendedName>
        <fullName evidence="4">DUF4397 domain-containing protein</fullName>
    </recommendedName>
</protein>
<proteinExistence type="predicted"/>
<reference evidence="2" key="1">
    <citation type="submission" date="2022-03" db="EMBL/GenBank/DDBJ databases">
        <title>Draft genome sequence of Aduncisulcus paluster, a free-living microaerophilic Fornicata.</title>
        <authorList>
            <person name="Yuyama I."/>
            <person name="Kume K."/>
            <person name="Tamura T."/>
            <person name="Inagaki Y."/>
            <person name="Hashimoto T."/>
        </authorList>
    </citation>
    <scope>NUCLEOTIDE SEQUENCE</scope>
    <source>
        <strain evidence="2">NY0171</strain>
    </source>
</reference>
<dbReference type="Proteomes" id="UP001057375">
    <property type="component" value="Unassembled WGS sequence"/>
</dbReference>
<evidence type="ECO:0000313" key="2">
    <source>
        <dbReference type="EMBL" id="GKT31847.1"/>
    </source>
</evidence>
<accession>A0ABQ5KH80</accession>
<dbReference type="PROSITE" id="PS51257">
    <property type="entry name" value="PROKAR_LIPOPROTEIN"/>
    <property type="match status" value="1"/>
</dbReference>
<dbReference type="EMBL" id="BQXS01009753">
    <property type="protein sequence ID" value="GKT31847.1"/>
    <property type="molecule type" value="Genomic_DNA"/>
</dbReference>
<name>A0ABQ5KH80_9EUKA</name>
<organism evidence="2 3">
    <name type="scientific">Aduncisulcus paluster</name>
    <dbReference type="NCBI Taxonomy" id="2918883"/>
    <lineage>
        <taxon>Eukaryota</taxon>
        <taxon>Metamonada</taxon>
        <taxon>Carpediemonas-like organisms</taxon>
        <taxon>Aduncisulcus</taxon>
    </lineage>
</organism>
<feature type="chain" id="PRO_5047046242" description="DUF4397 domain-containing protein" evidence="1">
    <location>
        <begin position="23"/>
        <end position="649"/>
    </location>
</feature>
<evidence type="ECO:0000256" key="1">
    <source>
        <dbReference type="SAM" id="SignalP"/>
    </source>
</evidence>
<sequence>MNRLYLLFISILSLCLVISCTTDLQDGATTLVHPETQTTGYTTYRFENSTENSVVIIEFVCPDGTDQTSNLWICYNSTCGSSDRLKILDCNQRVEWEYSDRQSKPEYFMQVHGSSTDDDLYLWATSADRLYQNQNVVFTLEDDGYYYYIHFFCTSLLNSDVTLSVDVEDIDILASWSNTRPLTTDSDLDFSATSPDTLTISRTDIDNALSDGYGMLHLALHNSSGAAVPTGNFSMSVDNLTLADGVQSLRSVAKYPTCLSTVNFTLDPTGSDAIALAASTETVAEDQIYILGGLTEPLQLTDNQMFGSTDVQAYSIPLAMATGTLIIGVGPQSTSPPDPHIDVTLANDIANGLVKMDVMHLFSAPMFMPKDVSFPTATDQEEQFHVVATQQMTLAQPNVHTTATMSLYGDEYGARYATPFNHSPVILSNNVSMDYQFGFRASHTGNETLNICSSQPSTLNDSVLLQCGAAASPTGRDLVLPTTYAARGTVIYTSVELSDASDATFDIDMLSGPIYNITTDYLDSELSSTNYDTFQLRMSVPVTADNALEGFTLYVDDIISSGATINVCIGVNATGTTTFSPMIECSDAGLMISTSLTDSSLTLPITQAAGLTAGTMYIVIDNVTSTMTMLNFQLTSSATPTQSIKDGTN</sequence>
<comment type="caution">
    <text evidence="2">The sequence shown here is derived from an EMBL/GenBank/DDBJ whole genome shotgun (WGS) entry which is preliminary data.</text>
</comment>
<feature type="non-terminal residue" evidence="2">
    <location>
        <position position="649"/>
    </location>
</feature>
<evidence type="ECO:0000313" key="3">
    <source>
        <dbReference type="Proteomes" id="UP001057375"/>
    </source>
</evidence>
<keyword evidence="3" id="KW-1185">Reference proteome</keyword>